<dbReference type="Proteomes" id="UP000799444">
    <property type="component" value="Unassembled WGS sequence"/>
</dbReference>
<keyword evidence="1" id="KW-1133">Transmembrane helix</keyword>
<organism evidence="2 3">
    <name type="scientific">Polyplosphaeria fusca</name>
    <dbReference type="NCBI Taxonomy" id="682080"/>
    <lineage>
        <taxon>Eukaryota</taxon>
        <taxon>Fungi</taxon>
        <taxon>Dikarya</taxon>
        <taxon>Ascomycota</taxon>
        <taxon>Pezizomycotina</taxon>
        <taxon>Dothideomycetes</taxon>
        <taxon>Pleosporomycetidae</taxon>
        <taxon>Pleosporales</taxon>
        <taxon>Tetraplosphaeriaceae</taxon>
        <taxon>Polyplosphaeria</taxon>
    </lineage>
</organism>
<gene>
    <name evidence="2" type="ORF">EJ04DRAFT_12854</name>
</gene>
<feature type="transmembrane region" description="Helical" evidence="1">
    <location>
        <begin position="46"/>
        <end position="68"/>
    </location>
</feature>
<name>A0A9P4UZR8_9PLEO</name>
<dbReference type="EMBL" id="ML996197">
    <property type="protein sequence ID" value="KAF2731386.1"/>
    <property type="molecule type" value="Genomic_DNA"/>
</dbReference>
<keyword evidence="1" id="KW-0472">Membrane</keyword>
<evidence type="ECO:0000313" key="2">
    <source>
        <dbReference type="EMBL" id="KAF2731386.1"/>
    </source>
</evidence>
<evidence type="ECO:0000256" key="1">
    <source>
        <dbReference type="SAM" id="Phobius"/>
    </source>
</evidence>
<proteinExistence type="predicted"/>
<reference evidence="2" key="1">
    <citation type="journal article" date="2020" name="Stud. Mycol.">
        <title>101 Dothideomycetes genomes: a test case for predicting lifestyles and emergence of pathogens.</title>
        <authorList>
            <person name="Haridas S."/>
            <person name="Albert R."/>
            <person name="Binder M."/>
            <person name="Bloem J."/>
            <person name="Labutti K."/>
            <person name="Salamov A."/>
            <person name="Andreopoulos B."/>
            <person name="Baker S."/>
            <person name="Barry K."/>
            <person name="Bills G."/>
            <person name="Bluhm B."/>
            <person name="Cannon C."/>
            <person name="Castanera R."/>
            <person name="Culley D."/>
            <person name="Daum C."/>
            <person name="Ezra D."/>
            <person name="Gonzalez J."/>
            <person name="Henrissat B."/>
            <person name="Kuo A."/>
            <person name="Liang C."/>
            <person name="Lipzen A."/>
            <person name="Lutzoni F."/>
            <person name="Magnuson J."/>
            <person name="Mondo S."/>
            <person name="Nolan M."/>
            <person name="Ohm R."/>
            <person name="Pangilinan J."/>
            <person name="Park H.-J."/>
            <person name="Ramirez L."/>
            <person name="Alfaro M."/>
            <person name="Sun H."/>
            <person name="Tritt A."/>
            <person name="Yoshinaga Y."/>
            <person name="Zwiers L.-H."/>
            <person name="Turgeon B."/>
            <person name="Goodwin S."/>
            <person name="Spatafora J."/>
            <person name="Crous P."/>
            <person name="Grigoriev I."/>
        </authorList>
    </citation>
    <scope>NUCLEOTIDE SEQUENCE</scope>
    <source>
        <strain evidence="2">CBS 125425</strain>
    </source>
</reference>
<keyword evidence="3" id="KW-1185">Reference proteome</keyword>
<sequence>MYPWLEHVCSFDCIHECIRMAPNHPQPSNLVQHSCRKQSDEFRQTIVSLVMSALVPLLSSAPPVIALFRRIPFSPTRKAPMITSSDGRRGSIARVALGIVKQVAGKIAVRTSLRGLFLSWCNLVRPEDRASSRYSNVAAPYSTIVKLYLSIRFGTTGSTDEKWRTFGLSWWRCTW</sequence>
<accession>A0A9P4UZR8</accession>
<comment type="caution">
    <text evidence="2">The sequence shown here is derived from an EMBL/GenBank/DDBJ whole genome shotgun (WGS) entry which is preliminary data.</text>
</comment>
<evidence type="ECO:0000313" key="3">
    <source>
        <dbReference type="Proteomes" id="UP000799444"/>
    </source>
</evidence>
<dbReference type="AlphaFoldDB" id="A0A9P4UZR8"/>
<protein>
    <submittedName>
        <fullName evidence="2">Uncharacterized protein</fullName>
    </submittedName>
</protein>
<keyword evidence="1" id="KW-0812">Transmembrane</keyword>